<dbReference type="CDD" id="cd01646">
    <property type="entry name" value="RT_Bac_retron_I"/>
    <property type="match status" value="1"/>
</dbReference>
<evidence type="ECO:0000313" key="2">
    <source>
        <dbReference type="EMBL" id="MST67936.1"/>
    </source>
</evidence>
<dbReference type="Proteomes" id="UP000440513">
    <property type="component" value="Unassembled WGS sequence"/>
</dbReference>
<comment type="caution">
    <text evidence="2">The sequence shown here is derived from an EMBL/GenBank/DDBJ whole genome shotgun (WGS) entry which is preliminary data.</text>
</comment>
<name>A0A7X2P5L8_9FIRM</name>
<dbReference type="RefSeq" id="WP_154433233.1">
    <property type="nucleotide sequence ID" value="NZ_VUMS01000060.1"/>
</dbReference>
<keyword evidence="2" id="KW-0695">RNA-directed DNA polymerase</keyword>
<proteinExistence type="predicted"/>
<evidence type="ECO:0000259" key="1">
    <source>
        <dbReference type="PROSITE" id="PS50878"/>
    </source>
</evidence>
<keyword evidence="2" id="KW-0808">Transferase</keyword>
<organism evidence="2 3">
    <name type="scientific">Oliverpabstia intestinalis</name>
    <dbReference type="NCBI Taxonomy" id="2606633"/>
    <lineage>
        <taxon>Bacteria</taxon>
        <taxon>Bacillati</taxon>
        <taxon>Bacillota</taxon>
        <taxon>Clostridia</taxon>
        <taxon>Lachnospirales</taxon>
        <taxon>Lachnospiraceae</taxon>
        <taxon>Oliverpabstia</taxon>
    </lineage>
</organism>
<gene>
    <name evidence="2" type="ORF">FYJ57_14835</name>
</gene>
<dbReference type="InterPro" id="IPR000477">
    <property type="entry name" value="RT_dom"/>
</dbReference>
<reference evidence="2 3" key="1">
    <citation type="submission" date="2019-08" db="EMBL/GenBank/DDBJ databases">
        <title>In-depth cultivation of the pig gut microbiome towards novel bacterial diversity and tailored functional studies.</title>
        <authorList>
            <person name="Wylensek D."/>
            <person name="Hitch T.C.A."/>
            <person name="Clavel T."/>
        </authorList>
    </citation>
    <scope>NUCLEOTIDE SEQUENCE [LARGE SCALE GENOMIC DNA]</scope>
    <source>
        <strain evidence="2 3">BSM-380-WT-5A</strain>
    </source>
</reference>
<accession>A0A7X2P5L8</accession>
<dbReference type="PROSITE" id="PS50878">
    <property type="entry name" value="RT_POL"/>
    <property type="match status" value="1"/>
</dbReference>
<keyword evidence="3" id="KW-1185">Reference proteome</keyword>
<dbReference type="Pfam" id="PF00078">
    <property type="entry name" value="RVT_1"/>
    <property type="match status" value="1"/>
</dbReference>
<evidence type="ECO:0000313" key="3">
    <source>
        <dbReference type="Proteomes" id="UP000440513"/>
    </source>
</evidence>
<feature type="domain" description="Reverse transcriptase" evidence="1">
    <location>
        <begin position="113"/>
        <end position="341"/>
    </location>
</feature>
<dbReference type="AlphaFoldDB" id="A0A7X2P5L8"/>
<dbReference type="GO" id="GO:0003964">
    <property type="term" value="F:RNA-directed DNA polymerase activity"/>
    <property type="evidence" value="ECO:0007669"/>
    <property type="project" value="UniProtKB-KW"/>
</dbReference>
<dbReference type="EMBL" id="VUMS01000060">
    <property type="protein sequence ID" value="MST67936.1"/>
    <property type="molecule type" value="Genomic_DNA"/>
</dbReference>
<protein>
    <submittedName>
        <fullName evidence="2">RNA-directed DNA polymerase</fullName>
    </submittedName>
</protein>
<keyword evidence="2" id="KW-0548">Nucleotidyltransferase</keyword>
<sequence length="672" mass="79147">MDLTNIKRNQLDYMLTDVLPTELSDRFTYAYFYEYLIDRSKDINHIVRELIRLKNKNGKEVLFNGSSNWVTAPLKYTIMKQLHSEREISLLQPMAAMELFLFVSVYQKELLALLDKNSVFSLRFHNKNNDLIYKSKNRSVIKYFSDLSEETGKEIIEQTGMFFKIGPYKSIAAFTSSEEWLILNSKYKFFIRTDYKACFDSIYTHTFNWIIGKDVNDTKEFKNGSLYTAIDRVLMNINARTSNGIVVGPEYSRMVAELLLQAIDKDVYNMLLNECYDAGEHYNVYRYVDDIFIFAETEGIANHIVELYAEAARKYLLRLNDAKLFKSKVPFVLDDWLNETNIFTNRVTALLFYNREERKAYMEAVSDGQEQVNPCLIKGSGLATSKRTIMNQLNELICKYESQMKTITAYFLGMLLNKVSRNKDKVSLFKKDVSEHTVFNFLDLAFYGYSFFPNYNNTQKLLSIISYVRDEFDIFAYQDKLQNLLNRYAFVFDKANVNDIVNLIMFCRQANIAVPYKQEINIVRRLHEKDDPILWASYLLYSQYSKKYYTEIRSIIGNKLIERLEGIVQKDSVYTYREFWWVIVFNKSPHITVAEQARIDGLLSILKIGINNTPGETIGNLFVDYLRNNPIQFFEWDMEKRDFLRNITFKTKERSIFKNYQENLASLYWSSL</sequence>